<gene>
    <name evidence="6" type="ORF">DV711_06020</name>
</gene>
<keyword evidence="1 4" id="KW-0812">Transmembrane</keyword>
<dbReference type="Proteomes" id="UP000253769">
    <property type="component" value="Unassembled WGS sequence"/>
</dbReference>
<feature type="transmembrane region" description="Helical" evidence="4">
    <location>
        <begin position="94"/>
        <end position="118"/>
    </location>
</feature>
<dbReference type="Gene3D" id="1.20.1250.20">
    <property type="entry name" value="MFS general substrate transporter like domains"/>
    <property type="match status" value="1"/>
</dbReference>
<comment type="caution">
    <text evidence="6">The sequence shown here is derived from an EMBL/GenBank/DDBJ whole genome shotgun (WGS) entry which is preliminary data.</text>
</comment>
<dbReference type="EMBL" id="QQOH01000001">
    <property type="protein sequence ID" value="RDE25369.1"/>
    <property type="molecule type" value="Genomic_DNA"/>
</dbReference>
<organism evidence="6 7">
    <name type="scientific">Motiliproteus coralliicola</name>
    <dbReference type="NCBI Taxonomy" id="2283196"/>
    <lineage>
        <taxon>Bacteria</taxon>
        <taxon>Pseudomonadati</taxon>
        <taxon>Pseudomonadota</taxon>
        <taxon>Gammaproteobacteria</taxon>
        <taxon>Oceanospirillales</taxon>
        <taxon>Oceanospirillaceae</taxon>
        <taxon>Motiliproteus</taxon>
    </lineage>
</organism>
<feature type="transmembrane region" description="Helical" evidence="4">
    <location>
        <begin position="205"/>
        <end position="225"/>
    </location>
</feature>
<dbReference type="InterPro" id="IPR036259">
    <property type="entry name" value="MFS_trans_sf"/>
</dbReference>
<dbReference type="SUPFAM" id="SSF103473">
    <property type="entry name" value="MFS general substrate transporter"/>
    <property type="match status" value="1"/>
</dbReference>
<dbReference type="AlphaFoldDB" id="A0A369WWG8"/>
<feature type="transmembrane region" description="Helical" evidence="4">
    <location>
        <begin position="334"/>
        <end position="353"/>
    </location>
</feature>
<feature type="transmembrane region" description="Helical" evidence="4">
    <location>
        <begin position="231"/>
        <end position="252"/>
    </location>
</feature>
<evidence type="ECO:0000256" key="4">
    <source>
        <dbReference type="SAM" id="Phobius"/>
    </source>
</evidence>
<feature type="transmembrane region" description="Helical" evidence="4">
    <location>
        <begin position="264"/>
        <end position="289"/>
    </location>
</feature>
<sequence length="390" mass="41597">MNRSVALLALCQALLTTGNVLLVSVLALIGNQLADQPALATLPVAIQFLGTMLAAYPASLLMKRIGRRAGFWIGNGLGIVGALVAFWALGRESLLLFCFGSALIGACIGISQLYRFAAVDVSDEAHKHRAISLVMAGGLVAALVGPALAIWSRDWLPDLLYGGNYLALVLIYLLAITALGWVRVPPSSDEEVHGQARPIAEVVRQPVFIVAVLGAVVAYAVMVLIMNATPLSMQACGFSFGITAGVIQWHVLGMFAPSFITGRLISRFGVTTIMLVGSVLMIGCILVNLQGIGRWHFTSALILLGVGWNFLFIGSTSLLTEAYRPAEKARAQGINEMLVSMSVMVASFCSGLLQNLWGWDWVNLAMAPPLLLVVVAIVWLSRIKSAEQPA</sequence>
<proteinExistence type="predicted"/>
<dbReference type="PANTHER" id="PTHR23534">
    <property type="entry name" value="MFS PERMEASE"/>
    <property type="match status" value="1"/>
</dbReference>
<dbReference type="PROSITE" id="PS50850">
    <property type="entry name" value="MFS"/>
    <property type="match status" value="1"/>
</dbReference>
<feature type="transmembrane region" description="Helical" evidence="4">
    <location>
        <begin position="359"/>
        <end position="380"/>
    </location>
</feature>
<reference evidence="6 7" key="1">
    <citation type="submission" date="2018-07" db="EMBL/GenBank/DDBJ databases">
        <title>Motiliproteus coralliicola sp. nov., a bacterium isolated from Coral.</title>
        <authorList>
            <person name="Wang G."/>
        </authorList>
    </citation>
    <scope>NUCLEOTIDE SEQUENCE [LARGE SCALE GENOMIC DNA]</scope>
    <source>
        <strain evidence="6 7">C34</strain>
    </source>
</reference>
<feature type="transmembrane region" description="Helical" evidence="4">
    <location>
        <begin position="37"/>
        <end position="57"/>
    </location>
</feature>
<dbReference type="PANTHER" id="PTHR23534:SF1">
    <property type="entry name" value="MAJOR FACILITATOR SUPERFAMILY PROTEIN"/>
    <property type="match status" value="1"/>
</dbReference>
<dbReference type="Pfam" id="PF07690">
    <property type="entry name" value="MFS_1"/>
    <property type="match status" value="1"/>
</dbReference>
<evidence type="ECO:0000313" key="6">
    <source>
        <dbReference type="EMBL" id="RDE25369.1"/>
    </source>
</evidence>
<dbReference type="InterPro" id="IPR011701">
    <property type="entry name" value="MFS"/>
</dbReference>
<keyword evidence="3 4" id="KW-0472">Membrane</keyword>
<dbReference type="InterPro" id="IPR020846">
    <property type="entry name" value="MFS_dom"/>
</dbReference>
<feature type="transmembrane region" description="Helical" evidence="4">
    <location>
        <begin position="163"/>
        <end position="184"/>
    </location>
</feature>
<evidence type="ECO:0000313" key="7">
    <source>
        <dbReference type="Proteomes" id="UP000253769"/>
    </source>
</evidence>
<evidence type="ECO:0000256" key="1">
    <source>
        <dbReference type="ARBA" id="ARBA00022692"/>
    </source>
</evidence>
<keyword evidence="2 4" id="KW-1133">Transmembrane helix</keyword>
<name>A0A369WWG8_9GAMM</name>
<dbReference type="GO" id="GO:0022857">
    <property type="term" value="F:transmembrane transporter activity"/>
    <property type="evidence" value="ECO:0007669"/>
    <property type="project" value="InterPro"/>
</dbReference>
<feature type="domain" description="Major facilitator superfamily (MFS) profile" evidence="5">
    <location>
        <begin position="207"/>
        <end position="390"/>
    </location>
</feature>
<accession>A0A369WWG8</accession>
<evidence type="ECO:0000259" key="5">
    <source>
        <dbReference type="PROSITE" id="PS50850"/>
    </source>
</evidence>
<feature type="transmembrane region" description="Helical" evidence="4">
    <location>
        <begin position="295"/>
        <end position="313"/>
    </location>
</feature>
<evidence type="ECO:0000256" key="2">
    <source>
        <dbReference type="ARBA" id="ARBA00022989"/>
    </source>
</evidence>
<dbReference type="OrthoDB" id="8558006at2"/>
<feature type="transmembrane region" description="Helical" evidence="4">
    <location>
        <begin position="130"/>
        <end position="151"/>
    </location>
</feature>
<evidence type="ECO:0000256" key="3">
    <source>
        <dbReference type="ARBA" id="ARBA00023136"/>
    </source>
</evidence>
<feature type="transmembrane region" description="Helical" evidence="4">
    <location>
        <begin position="69"/>
        <end position="88"/>
    </location>
</feature>
<keyword evidence="7" id="KW-1185">Reference proteome</keyword>
<protein>
    <submittedName>
        <fullName evidence="6">MFS transporter</fullName>
    </submittedName>
</protein>